<feature type="domain" description="DUF8152" evidence="1">
    <location>
        <begin position="11"/>
        <end position="93"/>
    </location>
</feature>
<sequence>MTDNDSDRAHVAELARHLEATSELPIERSSSRVLGEAEAVARDAAVSDLEDEIVRERVETVRDLLDELEGVDHEEARAHVEAAVEHCDVVLGNANGTGGDAGT</sequence>
<protein>
    <recommendedName>
        <fullName evidence="1">DUF8152 domain-containing protein</fullName>
    </recommendedName>
</protein>
<organism evidence="2 3">
    <name type="scientific">Halobiforma nitratireducens JCM 10879</name>
    <dbReference type="NCBI Taxonomy" id="1227454"/>
    <lineage>
        <taxon>Archaea</taxon>
        <taxon>Methanobacteriati</taxon>
        <taxon>Methanobacteriota</taxon>
        <taxon>Stenosarchaea group</taxon>
        <taxon>Halobacteria</taxon>
        <taxon>Halobacteriales</taxon>
        <taxon>Natrialbaceae</taxon>
        <taxon>Halobiforma</taxon>
    </lineage>
</organism>
<dbReference type="eggNOG" id="arCOG10156">
    <property type="taxonomic scope" value="Archaea"/>
</dbReference>
<dbReference type="AlphaFoldDB" id="M0M937"/>
<reference evidence="2 3" key="1">
    <citation type="journal article" date="2014" name="PLoS Genet.">
        <title>Phylogenetically driven sequencing of extremely halophilic archaea reveals strategies for static and dynamic osmo-response.</title>
        <authorList>
            <person name="Becker E.A."/>
            <person name="Seitzer P.M."/>
            <person name="Tritt A."/>
            <person name="Larsen D."/>
            <person name="Krusor M."/>
            <person name="Yao A.I."/>
            <person name="Wu D."/>
            <person name="Madern D."/>
            <person name="Eisen J.A."/>
            <person name="Darling A.E."/>
            <person name="Facciotti M.T."/>
        </authorList>
    </citation>
    <scope>NUCLEOTIDE SEQUENCE [LARGE SCALE GENOMIC DNA]</scope>
    <source>
        <strain evidence="2 3">JCM 10879</strain>
    </source>
</reference>
<accession>M0M937</accession>
<keyword evidence="3" id="KW-1185">Reference proteome</keyword>
<dbReference type="Pfam" id="PF26479">
    <property type="entry name" value="DUF8152"/>
    <property type="match status" value="1"/>
</dbReference>
<dbReference type="EMBL" id="AOMA01000067">
    <property type="protein sequence ID" value="EMA41129.1"/>
    <property type="molecule type" value="Genomic_DNA"/>
</dbReference>
<proteinExistence type="predicted"/>
<dbReference type="RefSeq" id="WP_006672189.1">
    <property type="nucleotide sequence ID" value="NZ_AOMA01000067.1"/>
</dbReference>
<dbReference type="InterPro" id="IPR058465">
    <property type="entry name" value="DUF8152"/>
</dbReference>
<comment type="caution">
    <text evidence="2">The sequence shown here is derived from an EMBL/GenBank/DDBJ whole genome shotgun (WGS) entry which is preliminary data.</text>
</comment>
<name>M0M937_9EURY</name>
<dbReference type="OrthoDB" id="204708at2157"/>
<evidence type="ECO:0000313" key="3">
    <source>
        <dbReference type="Proteomes" id="UP000011607"/>
    </source>
</evidence>
<evidence type="ECO:0000259" key="1">
    <source>
        <dbReference type="Pfam" id="PF26479"/>
    </source>
</evidence>
<dbReference type="Proteomes" id="UP000011607">
    <property type="component" value="Unassembled WGS sequence"/>
</dbReference>
<evidence type="ECO:0000313" key="2">
    <source>
        <dbReference type="EMBL" id="EMA41129.1"/>
    </source>
</evidence>
<gene>
    <name evidence="2" type="ORF">C446_06215</name>
</gene>